<name>A0A2M9YCH9_9LEPT</name>
<evidence type="ECO:0000313" key="11">
    <source>
        <dbReference type="Proteomes" id="UP000231926"/>
    </source>
</evidence>
<keyword evidence="11" id="KW-1185">Reference proteome</keyword>
<evidence type="ECO:0000256" key="1">
    <source>
        <dbReference type="ARBA" id="ARBA00022679"/>
    </source>
</evidence>
<dbReference type="AlphaFoldDB" id="A0A2M9YCH9"/>
<dbReference type="InterPro" id="IPR029063">
    <property type="entry name" value="SAM-dependent_MTases_sf"/>
</dbReference>
<dbReference type="CDD" id="cd02440">
    <property type="entry name" value="AdoMet_MTases"/>
    <property type="match status" value="1"/>
</dbReference>
<dbReference type="EC" id="2.1.1.137" evidence="4"/>
<proteinExistence type="inferred from homology"/>
<dbReference type="PANTHER" id="PTHR43675:SF8">
    <property type="entry name" value="ARSENITE METHYLTRANSFERASE"/>
    <property type="match status" value="1"/>
</dbReference>
<evidence type="ECO:0000256" key="6">
    <source>
        <dbReference type="ARBA" id="ARBA00047941"/>
    </source>
</evidence>
<evidence type="ECO:0000256" key="5">
    <source>
        <dbReference type="ARBA" id="ARBA00034545"/>
    </source>
</evidence>
<dbReference type="RefSeq" id="WP_100710597.1">
    <property type="nucleotide sequence ID" value="NZ_NPDR01000004.1"/>
</dbReference>
<dbReference type="InterPro" id="IPR025714">
    <property type="entry name" value="Methyltranfer_dom"/>
</dbReference>
<evidence type="ECO:0000256" key="8">
    <source>
        <dbReference type="ARBA" id="ARBA00048428"/>
    </source>
</evidence>
<comment type="catalytic activity">
    <reaction evidence="7">
        <text>arsenic triglutathione + 2 [thioredoxin]-dithiol + 2 S-adenosyl-L-methionine + H2O = dimethylarsinous acid + 2 [thioredoxin]-disulfide + 3 glutathione + 2 S-adenosyl-L-homocysteine + 2 H(+)</text>
        <dbReference type="Rhea" id="RHEA:69464"/>
        <dbReference type="Rhea" id="RHEA-COMP:10698"/>
        <dbReference type="Rhea" id="RHEA-COMP:10700"/>
        <dbReference type="ChEBI" id="CHEBI:15377"/>
        <dbReference type="ChEBI" id="CHEBI:15378"/>
        <dbReference type="ChEBI" id="CHEBI:23808"/>
        <dbReference type="ChEBI" id="CHEBI:29950"/>
        <dbReference type="ChEBI" id="CHEBI:50058"/>
        <dbReference type="ChEBI" id="CHEBI:57856"/>
        <dbReference type="ChEBI" id="CHEBI:57925"/>
        <dbReference type="ChEBI" id="CHEBI:59789"/>
        <dbReference type="ChEBI" id="CHEBI:183640"/>
        <dbReference type="EC" id="2.1.1.137"/>
    </reaction>
</comment>
<organism evidence="10 11">
    <name type="scientific">Leptospira saintgironsiae</name>
    <dbReference type="NCBI Taxonomy" id="2023183"/>
    <lineage>
        <taxon>Bacteria</taxon>
        <taxon>Pseudomonadati</taxon>
        <taxon>Spirochaetota</taxon>
        <taxon>Spirochaetia</taxon>
        <taxon>Leptospirales</taxon>
        <taxon>Leptospiraceae</taxon>
        <taxon>Leptospira</taxon>
    </lineage>
</organism>
<dbReference type="GO" id="GO:0032259">
    <property type="term" value="P:methylation"/>
    <property type="evidence" value="ECO:0007669"/>
    <property type="project" value="UniProtKB-KW"/>
</dbReference>
<dbReference type="InterPro" id="IPR026669">
    <property type="entry name" value="Arsenite_MeTrfase-like"/>
</dbReference>
<keyword evidence="2" id="KW-0949">S-adenosyl-L-methionine</keyword>
<comment type="similarity">
    <text evidence="3">Belongs to the methyltransferase superfamily. Arsenite methyltransferase family.</text>
</comment>
<evidence type="ECO:0000256" key="3">
    <source>
        <dbReference type="ARBA" id="ARBA00034487"/>
    </source>
</evidence>
<evidence type="ECO:0000256" key="7">
    <source>
        <dbReference type="ARBA" id="ARBA00047943"/>
    </source>
</evidence>
<evidence type="ECO:0000256" key="4">
    <source>
        <dbReference type="ARBA" id="ARBA00034521"/>
    </source>
</evidence>
<dbReference type="PANTHER" id="PTHR43675">
    <property type="entry name" value="ARSENITE METHYLTRANSFERASE"/>
    <property type="match status" value="1"/>
</dbReference>
<keyword evidence="10" id="KW-0489">Methyltransferase</keyword>
<gene>
    <name evidence="10" type="ORF">CH362_12150</name>
</gene>
<evidence type="ECO:0000313" key="10">
    <source>
        <dbReference type="EMBL" id="PJZ49173.1"/>
    </source>
</evidence>
<reference evidence="10 11" key="1">
    <citation type="submission" date="2017-07" db="EMBL/GenBank/DDBJ databases">
        <title>Leptospira spp. isolated from tropical soils.</title>
        <authorList>
            <person name="Thibeaux R."/>
            <person name="Iraola G."/>
            <person name="Ferres I."/>
            <person name="Bierque E."/>
            <person name="Girault D."/>
            <person name="Soupe-Gilbert M.-E."/>
            <person name="Picardeau M."/>
            <person name="Goarant C."/>
        </authorList>
    </citation>
    <scope>NUCLEOTIDE SEQUENCE [LARGE SCALE GENOMIC DNA]</scope>
    <source>
        <strain evidence="10 11">FH4-C-A2</strain>
    </source>
</reference>
<comment type="catalytic activity">
    <reaction evidence="8">
        <text>arsenic triglutathione + 3 [thioredoxin]-dithiol + 3 S-adenosyl-L-methionine = trimethylarsine + 3 [thioredoxin]-disulfide + 3 glutathione + 3 S-adenosyl-L-homocysteine + 3 H(+)</text>
        <dbReference type="Rhea" id="RHEA:69432"/>
        <dbReference type="Rhea" id="RHEA-COMP:10698"/>
        <dbReference type="Rhea" id="RHEA-COMP:10700"/>
        <dbReference type="ChEBI" id="CHEBI:15378"/>
        <dbReference type="ChEBI" id="CHEBI:27130"/>
        <dbReference type="ChEBI" id="CHEBI:29950"/>
        <dbReference type="ChEBI" id="CHEBI:50058"/>
        <dbReference type="ChEBI" id="CHEBI:57856"/>
        <dbReference type="ChEBI" id="CHEBI:57925"/>
        <dbReference type="ChEBI" id="CHEBI:59789"/>
        <dbReference type="ChEBI" id="CHEBI:183640"/>
        <dbReference type="EC" id="2.1.1.137"/>
    </reaction>
</comment>
<dbReference type="Gene3D" id="3.40.5.100">
    <property type="match status" value="1"/>
</dbReference>
<dbReference type="SUPFAM" id="SSF53335">
    <property type="entry name" value="S-adenosyl-L-methionine-dependent methyltransferases"/>
    <property type="match status" value="1"/>
</dbReference>
<dbReference type="EMBL" id="NPDR01000004">
    <property type="protein sequence ID" value="PJZ49173.1"/>
    <property type="molecule type" value="Genomic_DNA"/>
</dbReference>
<sequence length="362" mass="40099">MESTIHSSTLDSVQNYYGKILKSSSDLKTGACCSTDSLPKNLQPVLSLVHEDVKEKFYGCGSPFPPNLKGLTVLDLGCGSGRDSYLLSHLVGPEGKVIGVDMTEEQISIAKNFIDYHTEKFGYSKPNIEFKQGFIEDLESLGIESESIDLVISNCVINLSPDKPKVFKEILRVLKPGGELYFSDVFSSRRIPNELKTDPVLLGECLGGALYTEDFRRLIFDLGIYDFRVISTSKIALKNEEIESKVGMIDFYSVTYRIFKLDLEDKCEDYGQVAFYLGTIPDHPHEFLLDDHHILKKGLPMLVCGNTAAMLSKSRFGKFFKIIGDTSVHYGLFDCGPSPASLTITARESSIKETSEIGGACC</sequence>
<dbReference type="Gene3D" id="3.40.50.150">
    <property type="entry name" value="Vaccinia Virus protein VP39"/>
    <property type="match status" value="1"/>
</dbReference>
<dbReference type="Proteomes" id="UP000231926">
    <property type="component" value="Unassembled WGS sequence"/>
</dbReference>
<accession>A0A2M9YCH9</accession>
<feature type="domain" description="Methyltransferase" evidence="9">
    <location>
        <begin position="69"/>
        <end position="218"/>
    </location>
</feature>
<dbReference type="Pfam" id="PF13847">
    <property type="entry name" value="Methyltransf_31"/>
    <property type="match status" value="1"/>
</dbReference>
<keyword evidence="1 10" id="KW-0808">Transferase</keyword>
<dbReference type="OrthoDB" id="9808140at2"/>
<comment type="caution">
    <text evidence="10">The sequence shown here is derived from an EMBL/GenBank/DDBJ whole genome shotgun (WGS) entry which is preliminary data.</text>
</comment>
<protein>
    <recommendedName>
        <fullName evidence="5">Arsenite methyltransferase</fullName>
        <ecNumber evidence="4">2.1.1.137</ecNumber>
    </recommendedName>
</protein>
<comment type="catalytic activity">
    <reaction evidence="6">
        <text>arsenic triglutathione + [thioredoxin]-dithiol + S-adenosyl-L-methionine + 2 H2O = methylarsonous acid + [thioredoxin]-disulfide + 3 glutathione + S-adenosyl-L-homocysteine + H(+)</text>
        <dbReference type="Rhea" id="RHEA:69460"/>
        <dbReference type="Rhea" id="RHEA-COMP:10698"/>
        <dbReference type="Rhea" id="RHEA-COMP:10700"/>
        <dbReference type="ChEBI" id="CHEBI:15377"/>
        <dbReference type="ChEBI" id="CHEBI:15378"/>
        <dbReference type="ChEBI" id="CHEBI:17826"/>
        <dbReference type="ChEBI" id="CHEBI:29950"/>
        <dbReference type="ChEBI" id="CHEBI:50058"/>
        <dbReference type="ChEBI" id="CHEBI:57856"/>
        <dbReference type="ChEBI" id="CHEBI:57925"/>
        <dbReference type="ChEBI" id="CHEBI:59789"/>
        <dbReference type="ChEBI" id="CHEBI:183640"/>
        <dbReference type="EC" id="2.1.1.137"/>
    </reaction>
</comment>
<evidence type="ECO:0000259" key="9">
    <source>
        <dbReference type="Pfam" id="PF13847"/>
    </source>
</evidence>
<evidence type="ECO:0000256" key="2">
    <source>
        <dbReference type="ARBA" id="ARBA00022691"/>
    </source>
</evidence>
<dbReference type="GO" id="GO:0030791">
    <property type="term" value="F:arsenite methyltransferase activity"/>
    <property type="evidence" value="ECO:0007669"/>
    <property type="project" value="UniProtKB-EC"/>
</dbReference>